<evidence type="ECO:0000259" key="7">
    <source>
        <dbReference type="PROSITE" id="PS51733"/>
    </source>
</evidence>
<dbReference type="Gene3D" id="3.30.930.10">
    <property type="entry name" value="Bira Bifunctional Protein, Domain 2"/>
    <property type="match status" value="1"/>
</dbReference>
<keyword evidence="2" id="KW-0547">Nucleotide-binding</keyword>
<proteinExistence type="inferred from homology"/>
<dbReference type="InterPro" id="IPR008988">
    <property type="entry name" value="Transcriptional_repressor_C"/>
</dbReference>
<dbReference type="InterPro" id="IPR030855">
    <property type="entry name" value="Bifunct_BirA"/>
</dbReference>
<dbReference type="GO" id="GO:0005737">
    <property type="term" value="C:cytoplasm"/>
    <property type="evidence" value="ECO:0007669"/>
    <property type="project" value="TreeGrafter"/>
</dbReference>
<dbReference type="Pfam" id="PF02237">
    <property type="entry name" value="BPL_C"/>
    <property type="match status" value="1"/>
</dbReference>
<dbReference type="Pfam" id="PF08279">
    <property type="entry name" value="HTH_11"/>
    <property type="match status" value="1"/>
</dbReference>
<dbReference type="GO" id="GO:0004077">
    <property type="term" value="F:biotin--[biotin carboxyl-carrier protein] ligase activity"/>
    <property type="evidence" value="ECO:0007669"/>
    <property type="project" value="UniProtKB-EC"/>
</dbReference>
<dbReference type="SUPFAM" id="SSF55681">
    <property type="entry name" value="Class II aaRS and biotin synthetases"/>
    <property type="match status" value="1"/>
</dbReference>
<dbReference type="InterPro" id="IPR003142">
    <property type="entry name" value="BPL_C"/>
</dbReference>
<evidence type="ECO:0000256" key="1">
    <source>
        <dbReference type="ARBA" id="ARBA00022598"/>
    </source>
</evidence>
<evidence type="ECO:0000259" key="6">
    <source>
        <dbReference type="PROSITE" id="PS51000"/>
    </source>
</evidence>
<gene>
    <name evidence="8" type="ORF">ENM66_01675</name>
</gene>
<feature type="domain" description="HTH deoR-type" evidence="6">
    <location>
        <begin position="3"/>
        <end position="58"/>
    </location>
</feature>
<keyword evidence="4" id="KW-0805">Transcription regulation</keyword>
<sequence length="331" mass="36452">MSKELRKRVLEALLKSQGFVSGAELARLLGVSRATVSRLVGELTEMGFVVEVRPGVGYRVEVLNDLRYAERVLATMWTRVRFSAHYLEKCSSSQDVAEALALQGASEGVVVVCEEMWGGRGRMGRKWSAGKGGLWFTVLLRPPQLKNLHILSLAAGLSVAKALKALFSVEARVKWPNDVLIGEKKVCGVLVEARAEADKIHHLLLGVGVNINNELPEELRETATSLRDVLGFNAPRAPLLREILLNIDSYYNTITSGDVDKVVKEWREWSSTIGRAVRVLTIDRVLEGVAMDIDGDGSLLIDAGESVEKVMVGDVVHLRTFSREVQSKHIS</sequence>
<keyword evidence="3" id="KW-0067">ATP-binding</keyword>
<dbReference type="InterPro" id="IPR013196">
    <property type="entry name" value="HTH_11"/>
</dbReference>
<dbReference type="PROSITE" id="PS51000">
    <property type="entry name" value="HTH_DEOR_2"/>
    <property type="match status" value="1"/>
</dbReference>
<dbReference type="EC" id="6.3.4.15" evidence="8"/>
<dbReference type="InterPro" id="IPR036388">
    <property type="entry name" value="WH-like_DNA-bd_sf"/>
</dbReference>
<reference evidence="8" key="1">
    <citation type="journal article" date="2020" name="mSystems">
        <title>Genome- and Community-Level Interaction Insights into Carbon Utilization and Element Cycling Functions of Hydrothermarchaeota in Hydrothermal Sediment.</title>
        <authorList>
            <person name="Zhou Z."/>
            <person name="Liu Y."/>
            <person name="Xu W."/>
            <person name="Pan J."/>
            <person name="Luo Z.H."/>
            <person name="Li M."/>
        </authorList>
    </citation>
    <scope>NUCLEOTIDE SEQUENCE [LARGE SCALE GENOMIC DNA]</scope>
    <source>
        <strain evidence="8">SpSt-1105</strain>
    </source>
</reference>
<dbReference type="Gene3D" id="2.30.30.100">
    <property type="match status" value="1"/>
</dbReference>
<dbReference type="InterPro" id="IPR001034">
    <property type="entry name" value="DeoR_HTH"/>
</dbReference>
<evidence type="ECO:0000256" key="2">
    <source>
        <dbReference type="ARBA" id="ARBA00022741"/>
    </source>
</evidence>
<dbReference type="CDD" id="cd00090">
    <property type="entry name" value="HTH_ARSR"/>
    <property type="match status" value="1"/>
</dbReference>
<dbReference type="PANTHER" id="PTHR12835">
    <property type="entry name" value="BIOTIN PROTEIN LIGASE"/>
    <property type="match status" value="1"/>
</dbReference>
<dbReference type="GO" id="GO:0003700">
    <property type="term" value="F:DNA-binding transcription factor activity"/>
    <property type="evidence" value="ECO:0007669"/>
    <property type="project" value="InterPro"/>
</dbReference>
<evidence type="ECO:0000256" key="5">
    <source>
        <dbReference type="ARBA" id="ARBA00023163"/>
    </source>
</evidence>
<feature type="domain" description="BPL/LPL catalytic" evidence="7">
    <location>
        <begin position="70"/>
        <end position="255"/>
    </location>
</feature>
<keyword evidence="5" id="KW-0804">Transcription</keyword>
<dbReference type="InterPro" id="IPR004143">
    <property type="entry name" value="BPL_LPL_catalytic"/>
</dbReference>
<dbReference type="InterPro" id="IPR011991">
    <property type="entry name" value="ArsR-like_HTH"/>
</dbReference>
<name>A0A7J3Z5E3_9CREN</name>
<dbReference type="GO" id="GO:0005524">
    <property type="term" value="F:ATP binding"/>
    <property type="evidence" value="ECO:0007669"/>
    <property type="project" value="UniProtKB-KW"/>
</dbReference>
<dbReference type="InterPro" id="IPR004408">
    <property type="entry name" value="Biotin_CoA_COase_ligase"/>
</dbReference>
<dbReference type="NCBIfam" id="TIGR00121">
    <property type="entry name" value="birA_ligase"/>
    <property type="match status" value="1"/>
</dbReference>
<dbReference type="Pfam" id="PF03099">
    <property type="entry name" value="BPL_LplA_LipB"/>
    <property type="match status" value="1"/>
</dbReference>
<dbReference type="InterPro" id="IPR045864">
    <property type="entry name" value="aa-tRNA-synth_II/BPL/LPL"/>
</dbReference>
<dbReference type="PANTHER" id="PTHR12835:SF5">
    <property type="entry name" value="BIOTIN--PROTEIN LIGASE"/>
    <property type="match status" value="1"/>
</dbReference>
<protein>
    <submittedName>
        <fullName evidence="8">Biotin--[acetyl-CoA-carboxylase] ligase</fullName>
        <ecNumber evidence="8">6.3.4.15</ecNumber>
    </submittedName>
</protein>
<keyword evidence="1 8" id="KW-0436">Ligase</keyword>
<dbReference type="AlphaFoldDB" id="A0A7J3Z5E3"/>
<evidence type="ECO:0000256" key="4">
    <source>
        <dbReference type="ARBA" id="ARBA00023015"/>
    </source>
</evidence>
<evidence type="ECO:0000313" key="8">
    <source>
        <dbReference type="EMBL" id="HHQ50049.1"/>
    </source>
</evidence>
<dbReference type="SUPFAM" id="SSF50037">
    <property type="entry name" value="C-terminal domain of transcriptional repressors"/>
    <property type="match status" value="1"/>
</dbReference>
<dbReference type="HAMAP" id="MF_00978">
    <property type="entry name" value="Bifunct_BirA"/>
    <property type="match status" value="1"/>
</dbReference>
<evidence type="ECO:0000256" key="3">
    <source>
        <dbReference type="ARBA" id="ARBA00022840"/>
    </source>
</evidence>
<organism evidence="8">
    <name type="scientific">Ignisphaera aggregans</name>
    <dbReference type="NCBI Taxonomy" id="334771"/>
    <lineage>
        <taxon>Archaea</taxon>
        <taxon>Thermoproteota</taxon>
        <taxon>Thermoprotei</taxon>
        <taxon>Desulfurococcales</taxon>
        <taxon>Desulfurococcaceae</taxon>
        <taxon>Ignisphaera</taxon>
    </lineage>
</organism>
<dbReference type="CDD" id="cd16442">
    <property type="entry name" value="BPL"/>
    <property type="match status" value="1"/>
</dbReference>
<dbReference type="EMBL" id="DRYQ01000020">
    <property type="protein sequence ID" value="HHQ50049.1"/>
    <property type="molecule type" value="Genomic_DNA"/>
</dbReference>
<dbReference type="Gene3D" id="1.10.10.10">
    <property type="entry name" value="Winged helix-like DNA-binding domain superfamily/Winged helix DNA-binding domain"/>
    <property type="match status" value="1"/>
</dbReference>
<accession>A0A7J3Z5E3</accession>
<dbReference type="PROSITE" id="PS51733">
    <property type="entry name" value="BPL_LPL_CATALYTIC"/>
    <property type="match status" value="1"/>
</dbReference>
<dbReference type="InterPro" id="IPR036390">
    <property type="entry name" value="WH_DNA-bd_sf"/>
</dbReference>
<dbReference type="SUPFAM" id="SSF46785">
    <property type="entry name" value="Winged helix' DNA-binding domain"/>
    <property type="match status" value="1"/>
</dbReference>
<comment type="caution">
    <text evidence="8">The sequence shown here is derived from an EMBL/GenBank/DDBJ whole genome shotgun (WGS) entry which is preliminary data.</text>
</comment>